<comment type="caution">
    <text evidence="2">The sequence shown here is derived from an EMBL/GenBank/DDBJ whole genome shotgun (WGS) entry which is preliminary data.</text>
</comment>
<proteinExistence type="predicted"/>
<evidence type="ECO:0000313" key="3">
    <source>
        <dbReference type="EMBL" id="GLJ59330.1"/>
    </source>
</evidence>
<reference evidence="2" key="1">
    <citation type="submission" date="2022-12" db="EMBL/GenBank/DDBJ databases">
        <title>Chromosome-Level Genome Assembly of Japanese Cedar (Cryptomeriajaponica D. Don).</title>
        <authorList>
            <person name="Fujino T."/>
            <person name="Yamaguchi K."/>
            <person name="Yokoyama T."/>
            <person name="Hamanaka T."/>
            <person name="Harazono Y."/>
            <person name="Kamada H."/>
            <person name="Kobayashi W."/>
            <person name="Ujino-Ihara T."/>
            <person name="Uchiyama K."/>
            <person name="Matsumoto A."/>
            <person name="Izuno A."/>
            <person name="Tsumura Y."/>
            <person name="Toyoda A."/>
            <person name="Shigenobu S."/>
            <person name="Moriguchi Y."/>
            <person name="Ueno S."/>
            <person name="Kasahara M."/>
        </authorList>
    </citation>
    <scope>NUCLEOTIDE SEQUENCE</scope>
</reference>
<evidence type="ECO:0000313" key="4">
    <source>
        <dbReference type="EMBL" id="GLJ59656.1"/>
    </source>
</evidence>
<dbReference type="EMBL" id="BSEH01000381">
    <property type="protein sequence ID" value="GLJ58449.1"/>
    <property type="molecule type" value="Genomic_DNA"/>
</dbReference>
<organism evidence="2 5">
    <name type="scientific">Cryptomeria japonica</name>
    <name type="common">Japanese cedar</name>
    <name type="synonym">Cupressus japonica</name>
    <dbReference type="NCBI Taxonomy" id="3369"/>
    <lineage>
        <taxon>Eukaryota</taxon>
        <taxon>Viridiplantae</taxon>
        <taxon>Streptophyta</taxon>
        <taxon>Embryophyta</taxon>
        <taxon>Tracheophyta</taxon>
        <taxon>Spermatophyta</taxon>
        <taxon>Pinopsida</taxon>
        <taxon>Pinidae</taxon>
        <taxon>Conifers II</taxon>
        <taxon>Cupressales</taxon>
        <taxon>Cupressaceae</taxon>
        <taxon>Cryptomeria</taxon>
    </lineage>
</organism>
<accession>A0AAD3RR52</accession>
<dbReference type="AlphaFoldDB" id="A0AAD3RR52"/>
<sequence>MLGDETVASAFTPAHTDTATFASAGTGSGTGIGETSADDTLVPGSDAAESAGSGTTLHMGMKPELQAMTLLLLLMVLDQPLGQMHH</sequence>
<dbReference type="EMBL" id="BSEH01000840">
    <property type="protein sequence ID" value="GLJ59330.1"/>
    <property type="molecule type" value="Genomic_DNA"/>
</dbReference>
<keyword evidence="5" id="KW-1185">Reference proteome</keyword>
<evidence type="ECO:0000313" key="2">
    <source>
        <dbReference type="EMBL" id="GLJ58449.1"/>
    </source>
</evidence>
<feature type="region of interest" description="Disordered" evidence="1">
    <location>
        <begin position="1"/>
        <end position="59"/>
    </location>
</feature>
<evidence type="ECO:0000313" key="5">
    <source>
        <dbReference type="Proteomes" id="UP001234787"/>
    </source>
</evidence>
<gene>
    <name evidence="2" type="ORF">SUGI_1450120</name>
    <name evidence="3" type="ORF">SUGI_1503230</name>
    <name evidence="4" type="ORF">SUGI_1517860</name>
</gene>
<protein>
    <submittedName>
        <fullName evidence="2">Uncharacterized protein</fullName>
    </submittedName>
</protein>
<name>A0AAD3RR52_CRYJA</name>
<dbReference type="Proteomes" id="UP001234787">
    <property type="component" value="Unassembled WGS sequence"/>
</dbReference>
<evidence type="ECO:0000256" key="1">
    <source>
        <dbReference type="SAM" id="MobiDB-lite"/>
    </source>
</evidence>
<dbReference type="EMBL" id="BSEH01001190">
    <property type="protein sequence ID" value="GLJ59656.1"/>
    <property type="molecule type" value="Genomic_DNA"/>
</dbReference>